<accession>A0AAN6DBF6</accession>
<feature type="compositionally biased region" description="Polar residues" evidence="1">
    <location>
        <begin position="17"/>
        <end position="56"/>
    </location>
</feature>
<comment type="caution">
    <text evidence="2">The sequence shown here is derived from an EMBL/GenBank/DDBJ whole genome shotgun (WGS) entry which is preliminary data.</text>
</comment>
<gene>
    <name evidence="2" type="ORF">KL933_000627</name>
</gene>
<evidence type="ECO:0000313" key="2">
    <source>
        <dbReference type="EMBL" id="KAG7730832.1"/>
    </source>
</evidence>
<evidence type="ECO:0000256" key="1">
    <source>
        <dbReference type="SAM" id="MobiDB-lite"/>
    </source>
</evidence>
<dbReference type="Proteomes" id="UP000738402">
    <property type="component" value="Unassembled WGS sequence"/>
</dbReference>
<reference evidence="2" key="1">
    <citation type="journal article" date="2021" name="G3 (Bethesda)">
        <title>Genomic diversity, chromosomal rearrangements, and interspecies hybridization in the ogataea polymorpha species complex.</title>
        <authorList>
            <person name="Hanson S.J."/>
            <person name="Cinneide E.O."/>
            <person name="Salzberg L.I."/>
            <person name="Wolfe K.H."/>
            <person name="McGowan J."/>
            <person name="Fitzpatrick D.A."/>
            <person name="Matlin K."/>
        </authorList>
    </citation>
    <scope>NUCLEOTIDE SEQUENCE</scope>
    <source>
        <strain evidence="2">83-405-1</strain>
    </source>
</reference>
<protein>
    <submittedName>
        <fullName evidence="2">Uncharacterized protein</fullName>
    </submittedName>
</protein>
<dbReference type="AlphaFoldDB" id="A0AAN6DBF6"/>
<feature type="compositionally biased region" description="Low complexity" evidence="1">
    <location>
        <begin position="107"/>
        <end position="118"/>
    </location>
</feature>
<sequence>MLPRPQIVVDSPGFVSAGSQQSAPSVPSLYVTPSDTGNNTPQRSSDGSASLVNIQGSDHRHYLSVPSVSEQISPTKVLVRGARDARGRQRRQAAREHRGREYEPVEGAGLPRAGPGAAEQETGGEPEQSDGLSEPAGGQGAGDRSAGHERHIQQPERPQFAARRGEARTGRQQGETGQFRRRPSRCGGSEKERNHRSRSAAQHAASGAAERSIPDN</sequence>
<feature type="compositionally biased region" description="Basic and acidic residues" evidence="1">
    <location>
        <begin position="81"/>
        <end position="103"/>
    </location>
</feature>
<evidence type="ECO:0000313" key="3">
    <source>
        <dbReference type="Proteomes" id="UP000738402"/>
    </source>
</evidence>
<name>A0AAN6DBF6_9ASCO</name>
<organism evidence="2 3">
    <name type="scientific">Ogataea haglerorum</name>
    <dbReference type="NCBI Taxonomy" id="1937702"/>
    <lineage>
        <taxon>Eukaryota</taxon>
        <taxon>Fungi</taxon>
        <taxon>Dikarya</taxon>
        <taxon>Ascomycota</taxon>
        <taxon>Saccharomycotina</taxon>
        <taxon>Pichiomycetes</taxon>
        <taxon>Pichiales</taxon>
        <taxon>Pichiaceae</taxon>
        <taxon>Ogataea</taxon>
    </lineage>
</organism>
<feature type="compositionally biased region" description="Basic and acidic residues" evidence="1">
    <location>
        <begin position="145"/>
        <end position="154"/>
    </location>
</feature>
<feature type="compositionally biased region" description="Low complexity" evidence="1">
    <location>
        <begin position="199"/>
        <end position="216"/>
    </location>
</feature>
<dbReference type="EMBL" id="JAHLUH010000001">
    <property type="protein sequence ID" value="KAG7730832.1"/>
    <property type="molecule type" value="Genomic_DNA"/>
</dbReference>
<proteinExistence type="predicted"/>
<feature type="region of interest" description="Disordered" evidence="1">
    <location>
        <begin position="1"/>
        <end position="216"/>
    </location>
</feature>